<dbReference type="AlphaFoldDB" id="A0A557SR93"/>
<evidence type="ECO:0000256" key="6">
    <source>
        <dbReference type="ARBA" id="ARBA00022801"/>
    </source>
</evidence>
<dbReference type="CDD" id="cd09867">
    <property type="entry name" value="PIN_FEN1"/>
    <property type="match status" value="1"/>
</dbReference>
<name>A0A557SR93_9ARCH</name>
<organism evidence="15 16">
    <name type="scientific">Candidatus Nitrosocosmicus arcticus</name>
    <dbReference type="NCBI Taxonomy" id="2035267"/>
    <lineage>
        <taxon>Archaea</taxon>
        <taxon>Nitrososphaerota</taxon>
        <taxon>Nitrososphaeria</taxon>
        <taxon>Nitrososphaerales</taxon>
        <taxon>Nitrososphaeraceae</taxon>
        <taxon>Candidatus Nitrosocosmicus</taxon>
    </lineage>
</organism>
<dbReference type="GO" id="GO:0003677">
    <property type="term" value="F:DNA binding"/>
    <property type="evidence" value="ECO:0007669"/>
    <property type="project" value="UniProtKB-UniRule"/>
</dbReference>
<protein>
    <recommendedName>
        <fullName evidence="11">Flap endonuclease 1</fullName>
        <shortName evidence="11">FEN-1</shortName>
        <ecNumber evidence="11">3.1.-.-</ecNumber>
    </recommendedName>
    <alternativeName>
        <fullName evidence="11">Flap structure-specific endonuclease 1</fullName>
    </alternativeName>
</protein>
<dbReference type="FunFam" id="3.40.50.1010:FF:000016">
    <property type="entry name" value="Flap endonuclease 1"/>
    <property type="match status" value="1"/>
</dbReference>
<dbReference type="CDD" id="cd09903">
    <property type="entry name" value="H3TH_FEN1-Arc"/>
    <property type="match status" value="1"/>
</dbReference>
<comment type="cofactor">
    <cofactor evidence="11">
        <name>Mg(2+)</name>
        <dbReference type="ChEBI" id="CHEBI:18420"/>
    </cofactor>
    <text evidence="11">Binds 2 magnesium ions per subunit. They probably participate in the reaction catalyzed by the enzyme. May bind an additional third magnesium ion after substrate binding.</text>
</comment>
<sequence>MGLNLKPLITSNPIRISDLDGKVVAIDAFNVIYQFLATIRGPTGELLANNQGEPTSHLSGLFYRNINLLSDGVKLVYIFDGLPNRLKSGEIERRRKVKEEATEKYNVALEEGRMDDAKKFSQGTSVLTSQMIEESKYLLSLMGIPYINAKSEGEATAALLSKKDLAYSSVSQDYDSILFGAKRLIRNLTVSGKRKIPNRNVYVDIVPEIIEYSQVLKTNNLTHQQLVDVGILIGTDFNPDGFSGIGPKNALKLIQKYKKLEEIEKIKTELSTTPYNEIREIFLNPQVTDLEDLNIEFNEIEKEKIIKYLWDEKNFSNERVINHLGRLEKSIIKKSQSLDKWF</sequence>
<dbReference type="Pfam" id="PF00867">
    <property type="entry name" value="XPG_I"/>
    <property type="match status" value="1"/>
</dbReference>
<dbReference type="InterPro" id="IPR006085">
    <property type="entry name" value="XPG_DNA_repair_N"/>
</dbReference>
<evidence type="ECO:0000256" key="1">
    <source>
        <dbReference type="ARBA" id="ARBA00022705"/>
    </source>
</evidence>
<reference evidence="15 16" key="1">
    <citation type="journal article" date="2019" name="Front. Microbiol.">
        <title>Ammonia Oxidation by the Arctic Terrestrial Thaumarchaeote Candidatus Nitrosocosmicus arcticus Is Stimulated by Increasing Temperatures.</title>
        <authorList>
            <person name="Alves R.J.E."/>
            <person name="Kerou M."/>
            <person name="Zappe A."/>
            <person name="Bittner R."/>
            <person name="Abby S.S."/>
            <person name="Schmidt H.A."/>
            <person name="Pfeifer K."/>
            <person name="Schleper C."/>
        </authorList>
    </citation>
    <scope>NUCLEOTIDE SEQUENCE [LARGE SCALE GENOMIC DNA]</scope>
    <source>
        <strain evidence="15 16">Kfb</strain>
    </source>
</reference>
<evidence type="ECO:0000256" key="5">
    <source>
        <dbReference type="ARBA" id="ARBA00022763"/>
    </source>
</evidence>
<dbReference type="EC" id="3.1.-.-" evidence="11"/>
<feature type="binding site" evidence="11">
    <location>
        <position position="175"/>
    </location>
    <ligand>
        <name>Mg(2+)</name>
        <dbReference type="ChEBI" id="CHEBI:18420"/>
        <label>2</label>
    </ligand>
</feature>
<dbReference type="SUPFAM" id="SSF47807">
    <property type="entry name" value="5' to 3' exonuclease, C-terminal subdomain"/>
    <property type="match status" value="1"/>
</dbReference>
<dbReference type="Proteomes" id="UP000315289">
    <property type="component" value="Unassembled WGS sequence"/>
</dbReference>
<keyword evidence="1 11" id="KW-0235">DNA replication</keyword>
<evidence type="ECO:0000256" key="7">
    <source>
        <dbReference type="ARBA" id="ARBA00022839"/>
    </source>
</evidence>
<feature type="binding site" evidence="11">
    <location>
        <position position="80"/>
    </location>
    <ligand>
        <name>Mg(2+)</name>
        <dbReference type="ChEBI" id="CHEBI:18420"/>
        <label>1</label>
    </ligand>
</feature>
<keyword evidence="3 11" id="KW-0479">Metal-binding</keyword>
<keyword evidence="4 11" id="KW-0255">Endonuclease</keyword>
<dbReference type="HAMAP" id="MF_00614">
    <property type="entry name" value="Fen"/>
    <property type="match status" value="1"/>
</dbReference>
<keyword evidence="6 11" id="KW-0378">Hydrolase</keyword>
<feature type="domain" description="5'-3' exonuclease" evidence="12">
    <location>
        <begin position="21"/>
        <end position="303"/>
    </location>
</feature>
<feature type="binding site" evidence="11">
    <location>
        <position position="152"/>
    </location>
    <ligand>
        <name>Mg(2+)</name>
        <dbReference type="ChEBI" id="CHEBI:18420"/>
        <label>1</label>
    </ligand>
</feature>
<comment type="caution">
    <text evidence="15">The sequence shown here is derived from an EMBL/GenBank/DDBJ whole genome shotgun (WGS) entry which is preliminary data.</text>
</comment>
<dbReference type="PANTHER" id="PTHR11081:SF9">
    <property type="entry name" value="FLAP ENDONUCLEASE 1"/>
    <property type="match status" value="1"/>
</dbReference>
<dbReference type="SMART" id="SM00484">
    <property type="entry name" value="XPGI"/>
    <property type="match status" value="1"/>
</dbReference>
<dbReference type="SMART" id="SM00475">
    <property type="entry name" value="53EXOc"/>
    <property type="match status" value="1"/>
</dbReference>
<gene>
    <name evidence="11 15" type="primary">fen</name>
    <name evidence="15" type="ORF">NARC_200013</name>
</gene>
<dbReference type="InterPro" id="IPR036279">
    <property type="entry name" value="5-3_exonuclease_C_sf"/>
</dbReference>
<comment type="function">
    <text evidence="11">Structure-specific nuclease with 5'-flap endonuclease and 5'-3' exonuclease activities involved in DNA replication and repair. During DNA replication, cleaves the 5'-overhanging flap structure that is generated by displacement synthesis when DNA polymerase encounters the 5'-end of a downstream Okazaki fragment. Binds the unpaired 3'-DNA end and kinks the DNA to facilitate 5' cleavage specificity. Cleaves one nucleotide into the double-stranded DNA from the junction in flap DNA, leaving a nick for ligation. Also involved in the base excision repair (BER) pathway. Acts as a genome stabilization factor that prevents flaps from equilibrating into structurs that lead to duplications and deletions. Also possesses 5'-3' exonuclease activity on nicked or gapped double-stranded DNA.</text>
</comment>
<dbReference type="InterPro" id="IPR002421">
    <property type="entry name" value="5-3_exonuclease"/>
</dbReference>
<evidence type="ECO:0000256" key="3">
    <source>
        <dbReference type="ARBA" id="ARBA00022723"/>
    </source>
</evidence>
<feature type="domain" description="XPG-I" evidence="13">
    <location>
        <begin position="140"/>
        <end position="221"/>
    </location>
</feature>
<keyword evidence="8 11" id="KW-0460">Magnesium</keyword>
<evidence type="ECO:0000256" key="10">
    <source>
        <dbReference type="ARBA" id="ARBA00024702"/>
    </source>
</evidence>
<keyword evidence="5 11" id="KW-0227">DNA damage</keyword>
<keyword evidence="9 11" id="KW-0234">DNA repair</keyword>
<evidence type="ECO:0000256" key="2">
    <source>
        <dbReference type="ARBA" id="ARBA00022722"/>
    </source>
</evidence>
<evidence type="ECO:0000259" key="14">
    <source>
        <dbReference type="SMART" id="SM00485"/>
    </source>
</evidence>
<evidence type="ECO:0000313" key="16">
    <source>
        <dbReference type="Proteomes" id="UP000315289"/>
    </source>
</evidence>
<feature type="binding site" evidence="11">
    <location>
        <position position="154"/>
    </location>
    <ligand>
        <name>Mg(2+)</name>
        <dbReference type="ChEBI" id="CHEBI:18420"/>
        <label>1</label>
    </ligand>
</feature>
<accession>A0A557SR93</accession>
<dbReference type="InterPro" id="IPR029060">
    <property type="entry name" value="PIN-like_dom_sf"/>
</dbReference>
<dbReference type="Gene3D" id="3.40.50.1010">
    <property type="entry name" value="5'-nuclease"/>
    <property type="match status" value="1"/>
</dbReference>
<keyword evidence="7 11" id="KW-0269">Exonuclease</keyword>
<dbReference type="NCBIfam" id="TIGR03674">
    <property type="entry name" value="fen_arch"/>
    <property type="match status" value="1"/>
</dbReference>
<dbReference type="InterPro" id="IPR006086">
    <property type="entry name" value="XPG-I_dom"/>
</dbReference>
<feature type="binding site" evidence="11">
    <location>
        <position position="173"/>
    </location>
    <ligand>
        <name>Mg(2+)</name>
        <dbReference type="ChEBI" id="CHEBI:18420"/>
        <label>2</label>
    </ligand>
</feature>
<dbReference type="Gene3D" id="1.10.150.20">
    <property type="entry name" value="5' to 3' exonuclease, C-terminal subdomain"/>
    <property type="match status" value="1"/>
</dbReference>
<dbReference type="InterPro" id="IPR008918">
    <property type="entry name" value="HhH2"/>
</dbReference>
<keyword evidence="2 11" id="KW-0540">Nuclease</keyword>
<keyword evidence="16" id="KW-1185">Reference proteome</keyword>
<dbReference type="GO" id="GO:0000287">
    <property type="term" value="F:magnesium ion binding"/>
    <property type="evidence" value="ECO:0007669"/>
    <property type="project" value="UniProtKB-UniRule"/>
</dbReference>
<dbReference type="RefSeq" id="WP_144734495.1">
    <property type="nucleotide sequence ID" value="NZ_ML675593.1"/>
</dbReference>
<comment type="similarity">
    <text evidence="11">Belongs to the XPG/RAD2 endonuclease family. FEN1 subfamily.</text>
</comment>
<dbReference type="GO" id="GO:0008409">
    <property type="term" value="F:5'-3' exonuclease activity"/>
    <property type="evidence" value="ECO:0007669"/>
    <property type="project" value="UniProtKB-UniRule"/>
</dbReference>
<feature type="binding site" evidence="11">
    <location>
        <position position="236"/>
    </location>
    <ligand>
        <name>Mg(2+)</name>
        <dbReference type="ChEBI" id="CHEBI:18420"/>
        <label>2</label>
    </ligand>
</feature>
<dbReference type="SUPFAM" id="SSF88723">
    <property type="entry name" value="PIN domain-like"/>
    <property type="match status" value="1"/>
</dbReference>
<evidence type="ECO:0000259" key="13">
    <source>
        <dbReference type="SMART" id="SM00484"/>
    </source>
</evidence>
<dbReference type="OrthoDB" id="9593at2157"/>
<feature type="domain" description="XPG N-terminal" evidence="14">
    <location>
        <begin position="1"/>
        <end position="101"/>
    </location>
</feature>
<feature type="region of interest" description="N-domain" evidence="11">
    <location>
        <begin position="1"/>
        <end position="98"/>
    </location>
</feature>
<dbReference type="EMBL" id="VOAH01000020">
    <property type="protein sequence ID" value="TVP39124.1"/>
    <property type="molecule type" value="Genomic_DNA"/>
</dbReference>
<dbReference type="GO" id="GO:0043137">
    <property type="term" value="P:DNA replication, removal of RNA primer"/>
    <property type="evidence" value="ECO:0007669"/>
    <property type="project" value="UniProtKB-UniRule"/>
</dbReference>
<comment type="caution">
    <text evidence="11">Lacks conserved residue(s) required for the propagation of feature annotation.</text>
</comment>
<proteinExistence type="inferred from homology"/>
<evidence type="ECO:0000256" key="8">
    <source>
        <dbReference type="ARBA" id="ARBA00022842"/>
    </source>
</evidence>
<dbReference type="PRINTS" id="PR00853">
    <property type="entry name" value="XPGRADSUPER"/>
</dbReference>
<dbReference type="Pfam" id="PF00752">
    <property type="entry name" value="XPG_N"/>
    <property type="match status" value="1"/>
</dbReference>
<evidence type="ECO:0000259" key="12">
    <source>
        <dbReference type="SMART" id="SM00475"/>
    </source>
</evidence>
<dbReference type="GO" id="GO:0017108">
    <property type="term" value="F:5'-flap endonuclease activity"/>
    <property type="evidence" value="ECO:0007669"/>
    <property type="project" value="UniProtKB-UniRule"/>
</dbReference>
<dbReference type="InterPro" id="IPR019973">
    <property type="entry name" value="Flap_endonuc_arc"/>
</dbReference>
<feature type="binding site" evidence="11">
    <location>
        <position position="27"/>
    </location>
    <ligand>
        <name>Mg(2+)</name>
        <dbReference type="ChEBI" id="CHEBI:18420"/>
        <label>1</label>
    </ligand>
</feature>
<dbReference type="PANTHER" id="PTHR11081">
    <property type="entry name" value="FLAP ENDONUCLEASE FAMILY MEMBER"/>
    <property type="match status" value="1"/>
</dbReference>
<evidence type="ECO:0000256" key="11">
    <source>
        <dbReference type="HAMAP-Rule" id="MF_00614"/>
    </source>
</evidence>
<dbReference type="SMART" id="SM00279">
    <property type="entry name" value="HhH2"/>
    <property type="match status" value="1"/>
</dbReference>
<evidence type="ECO:0000256" key="4">
    <source>
        <dbReference type="ARBA" id="ARBA00022759"/>
    </source>
</evidence>
<dbReference type="GO" id="GO:0006281">
    <property type="term" value="P:DNA repair"/>
    <property type="evidence" value="ECO:0007669"/>
    <property type="project" value="UniProtKB-UniRule"/>
</dbReference>
<evidence type="ECO:0000313" key="15">
    <source>
        <dbReference type="EMBL" id="TVP39124.1"/>
    </source>
</evidence>
<dbReference type="InterPro" id="IPR006084">
    <property type="entry name" value="XPG/Rad2"/>
</dbReference>
<comment type="subunit">
    <text evidence="11">Interacts with PCNA. PCNA stimulates the nuclease activity without altering cleavage specificity.</text>
</comment>
<evidence type="ECO:0000256" key="9">
    <source>
        <dbReference type="ARBA" id="ARBA00023204"/>
    </source>
</evidence>
<comment type="function">
    <text evidence="10">Structure-specific nuclease with 5'-flap endonuclease and 5'-3' exonuclease activities involved in DNA replication and repair. During DNA replication, cleaves the 5'-overhanging flap structure that is generated by displacement synthesis when DNA polymerase encounters the 5'-end of a downstream Okazaki fragment. Binds the unpaired 3'-DNA end and kinks the DNA to facilitate 5' cleavage specificity. Cleaves one nucleotide into the double-stranded DNA from the junction in flap DNA, leaving a nick for ligation. Also involved in the base excision repair (BER) pathway. Acts as a genome stabilization factor that prevents flaps from equilibrating into structures that lead to duplications and deletions. Also possesses 5'-3' exonuclease activity on nicked or gapped double-stranded DNA.</text>
</comment>
<dbReference type="InterPro" id="IPR023426">
    <property type="entry name" value="Flap_endonuc"/>
</dbReference>
<dbReference type="SMART" id="SM00485">
    <property type="entry name" value="XPGN"/>
    <property type="match status" value="1"/>
</dbReference>